<reference evidence="6" key="2">
    <citation type="submission" date="2020-11" db="EMBL/GenBank/DDBJ databases">
        <authorList>
            <person name="Cecchin M."/>
            <person name="Marcolungo L."/>
            <person name="Rossato M."/>
            <person name="Girolomoni L."/>
            <person name="Cosentino E."/>
            <person name="Cuine S."/>
            <person name="Li-Beisson Y."/>
            <person name="Delledonne M."/>
            <person name="Ballottari M."/>
        </authorList>
    </citation>
    <scope>NUCLEOTIDE SEQUENCE</scope>
    <source>
        <strain evidence="6">211/11P</strain>
        <tissue evidence="6">Whole cell</tissue>
    </source>
</reference>
<feature type="domain" description="Aspartate/glutamate/uridylate kinase" evidence="5">
    <location>
        <begin position="40"/>
        <end position="311"/>
    </location>
</feature>
<organism evidence="6 7">
    <name type="scientific">Chlorella vulgaris</name>
    <name type="common">Green alga</name>
    <dbReference type="NCBI Taxonomy" id="3077"/>
    <lineage>
        <taxon>Eukaryota</taxon>
        <taxon>Viridiplantae</taxon>
        <taxon>Chlorophyta</taxon>
        <taxon>core chlorophytes</taxon>
        <taxon>Trebouxiophyceae</taxon>
        <taxon>Chlorellales</taxon>
        <taxon>Chlorellaceae</taxon>
        <taxon>Chlorella clade</taxon>
        <taxon>Chlorella</taxon>
    </lineage>
</organism>
<dbReference type="PANTHER" id="PTHR30409">
    <property type="entry name" value="CARBAMATE KINASE"/>
    <property type="match status" value="1"/>
</dbReference>
<comment type="caution">
    <text evidence="6">The sequence shown here is derived from an EMBL/GenBank/DDBJ whole genome shotgun (WGS) entry which is preliminary data.</text>
</comment>
<dbReference type="GO" id="GO:0008804">
    <property type="term" value="F:carbamate kinase activity"/>
    <property type="evidence" value="ECO:0007669"/>
    <property type="project" value="InterPro"/>
</dbReference>
<dbReference type="CDD" id="cd04235">
    <property type="entry name" value="AAK_CK"/>
    <property type="match status" value="1"/>
</dbReference>
<comment type="similarity">
    <text evidence="1 4">Belongs to the carbamate kinase family.</text>
</comment>
<dbReference type="Gene3D" id="3.40.1160.10">
    <property type="entry name" value="Acetylglutamate kinase-like"/>
    <property type="match status" value="1"/>
</dbReference>
<dbReference type="InterPro" id="IPR001048">
    <property type="entry name" value="Asp/Glu/Uridylate_kinase"/>
</dbReference>
<sequence length="337" mass="34718">MRQPSLLSGCKDGVERGIVRSAAAAAATAGDAPTATDAPVVVVAFGGNALLKRGEPLTMEAQQRNARSAAVAVKQLVDAGYRVCVTHGNGPQVGLLAEQDPAARLDVLDAETEGQLGFVLELELQNVMQDRQVAVLLTQVVVDLADEAFQSPRKQVGPHYSQQEAQRLADAKGWTVAPDGDSYRRVVASPLPLDIVEAGPINTLLQAGVIIVCCGGGGIPVSVDSASGQKRGVEAVVDKDEASALLGIKLRAEWLLMLTDATAIFDPAAWPAEQRPVPSPARCSQLKGMGFASGSMAPKVAAACRFVAATGARAGVGSIQDALGIISGQAGTVIVAD</sequence>
<evidence type="ECO:0000313" key="7">
    <source>
        <dbReference type="Proteomes" id="UP001055712"/>
    </source>
</evidence>
<evidence type="ECO:0000256" key="3">
    <source>
        <dbReference type="ARBA" id="ARBA00022777"/>
    </source>
</evidence>
<dbReference type="InterPro" id="IPR003964">
    <property type="entry name" value="Carb_kinase"/>
</dbReference>
<accession>A0A9D4TUV2</accession>
<evidence type="ECO:0000313" key="6">
    <source>
        <dbReference type="EMBL" id="KAI3435537.1"/>
    </source>
</evidence>
<dbReference type="InterPro" id="IPR036393">
    <property type="entry name" value="AceGlu_kinase-like_sf"/>
</dbReference>
<proteinExistence type="inferred from homology"/>
<keyword evidence="7" id="KW-1185">Reference proteome</keyword>
<evidence type="ECO:0000256" key="2">
    <source>
        <dbReference type="ARBA" id="ARBA00022679"/>
    </source>
</evidence>
<evidence type="ECO:0000259" key="5">
    <source>
        <dbReference type="Pfam" id="PF00696"/>
    </source>
</evidence>
<dbReference type="OrthoDB" id="36544at2759"/>
<evidence type="ECO:0000256" key="1">
    <source>
        <dbReference type="ARBA" id="ARBA00011066"/>
    </source>
</evidence>
<gene>
    <name evidence="6" type="ORF">D9Q98_001602</name>
</gene>
<dbReference type="GO" id="GO:0005829">
    <property type="term" value="C:cytosol"/>
    <property type="evidence" value="ECO:0007669"/>
    <property type="project" value="TreeGrafter"/>
</dbReference>
<dbReference type="Pfam" id="PF00696">
    <property type="entry name" value="AA_kinase"/>
    <property type="match status" value="1"/>
</dbReference>
<dbReference type="PRINTS" id="PR01469">
    <property type="entry name" value="CARBMTKINASE"/>
</dbReference>
<name>A0A9D4TUV2_CHLVU</name>
<dbReference type="SUPFAM" id="SSF53633">
    <property type="entry name" value="Carbamate kinase-like"/>
    <property type="match status" value="1"/>
</dbReference>
<keyword evidence="2 4" id="KW-0808">Transferase</keyword>
<dbReference type="PIRSF" id="PIRSF000723">
    <property type="entry name" value="Carbamate_kin"/>
    <property type="match status" value="1"/>
</dbReference>
<evidence type="ECO:0000256" key="4">
    <source>
        <dbReference type="PIRNR" id="PIRNR000723"/>
    </source>
</evidence>
<dbReference type="PANTHER" id="PTHR30409:SF1">
    <property type="entry name" value="CARBAMATE KINASE-RELATED"/>
    <property type="match status" value="1"/>
</dbReference>
<dbReference type="Proteomes" id="UP001055712">
    <property type="component" value="Unassembled WGS sequence"/>
</dbReference>
<dbReference type="GO" id="GO:0019546">
    <property type="term" value="P:L-arginine deiminase pathway"/>
    <property type="evidence" value="ECO:0007669"/>
    <property type="project" value="TreeGrafter"/>
</dbReference>
<keyword evidence="3 4" id="KW-0418">Kinase</keyword>
<dbReference type="AlphaFoldDB" id="A0A9D4TUV2"/>
<reference evidence="6" key="1">
    <citation type="journal article" date="2019" name="Plant J.">
        <title>Chlorella vulgaris genome assembly and annotation reveals the molecular basis for metabolic acclimation to high light conditions.</title>
        <authorList>
            <person name="Cecchin M."/>
            <person name="Marcolungo L."/>
            <person name="Rossato M."/>
            <person name="Girolomoni L."/>
            <person name="Cosentino E."/>
            <person name="Cuine S."/>
            <person name="Li-Beisson Y."/>
            <person name="Delledonne M."/>
            <person name="Ballottari M."/>
        </authorList>
    </citation>
    <scope>NUCLEOTIDE SEQUENCE</scope>
    <source>
        <strain evidence="6">211/11P</strain>
    </source>
</reference>
<protein>
    <recommendedName>
        <fullName evidence="4">Carbamate kinase</fullName>
    </recommendedName>
</protein>
<dbReference type="EMBL" id="SIDB01000002">
    <property type="protein sequence ID" value="KAI3435537.1"/>
    <property type="molecule type" value="Genomic_DNA"/>
</dbReference>